<dbReference type="AlphaFoldDB" id="A0A819RMA3"/>
<sequence>MPSIQESFIKKISKTNADVSKLAIQLKACKGRLCISNHTAAKIAHGGDAEHIKKTKQACDETWSQIFILSFIIKCLENNVNVHVNNESKTICGTTNVLEVGDKLQGIVEQFELMHGDGYIRPIDKSIKDDYVPTIASDVRLFPDEDSEEKVLAEVVDQVMEHEQPPGTSLILVEHEPADNGDSNHHHTTASD</sequence>
<gene>
    <name evidence="2" type="ORF">IZO911_LOCUS14197</name>
    <name evidence="3" type="ORF">KXQ929_LOCUS31460</name>
</gene>
<proteinExistence type="predicted"/>
<dbReference type="Proteomes" id="UP000663860">
    <property type="component" value="Unassembled WGS sequence"/>
</dbReference>
<evidence type="ECO:0000256" key="1">
    <source>
        <dbReference type="SAM" id="MobiDB-lite"/>
    </source>
</evidence>
<dbReference type="EMBL" id="CAJNOE010000117">
    <property type="protein sequence ID" value="CAF0936749.1"/>
    <property type="molecule type" value="Genomic_DNA"/>
</dbReference>
<evidence type="ECO:0000313" key="2">
    <source>
        <dbReference type="EMBL" id="CAF0936749.1"/>
    </source>
</evidence>
<protein>
    <submittedName>
        <fullName evidence="3">Uncharacterized protein</fullName>
    </submittedName>
</protein>
<evidence type="ECO:0000313" key="4">
    <source>
        <dbReference type="Proteomes" id="UP000663868"/>
    </source>
</evidence>
<dbReference type="EMBL" id="CAJOBB010003611">
    <property type="protein sequence ID" value="CAF4049862.1"/>
    <property type="molecule type" value="Genomic_DNA"/>
</dbReference>
<feature type="compositionally biased region" description="Basic and acidic residues" evidence="1">
    <location>
        <begin position="173"/>
        <end position="185"/>
    </location>
</feature>
<organism evidence="3 4">
    <name type="scientific">Adineta steineri</name>
    <dbReference type="NCBI Taxonomy" id="433720"/>
    <lineage>
        <taxon>Eukaryota</taxon>
        <taxon>Metazoa</taxon>
        <taxon>Spiralia</taxon>
        <taxon>Gnathifera</taxon>
        <taxon>Rotifera</taxon>
        <taxon>Eurotatoria</taxon>
        <taxon>Bdelloidea</taxon>
        <taxon>Adinetida</taxon>
        <taxon>Adinetidae</taxon>
        <taxon>Adineta</taxon>
    </lineage>
</organism>
<name>A0A819RMA3_9BILA</name>
<reference evidence="3" key="1">
    <citation type="submission" date="2021-02" db="EMBL/GenBank/DDBJ databases">
        <authorList>
            <person name="Nowell W R."/>
        </authorList>
    </citation>
    <scope>NUCLEOTIDE SEQUENCE</scope>
</reference>
<evidence type="ECO:0000313" key="3">
    <source>
        <dbReference type="EMBL" id="CAF4049862.1"/>
    </source>
</evidence>
<dbReference type="Proteomes" id="UP000663868">
    <property type="component" value="Unassembled WGS sequence"/>
</dbReference>
<accession>A0A819RMA3</accession>
<feature type="region of interest" description="Disordered" evidence="1">
    <location>
        <begin position="163"/>
        <end position="192"/>
    </location>
</feature>
<comment type="caution">
    <text evidence="3">The sequence shown here is derived from an EMBL/GenBank/DDBJ whole genome shotgun (WGS) entry which is preliminary data.</text>
</comment>